<evidence type="ECO:0000313" key="3">
    <source>
        <dbReference type="Proteomes" id="UP000034866"/>
    </source>
</evidence>
<reference evidence="2 3" key="1">
    <citation type="journal article" date="2015" name="J. Biotechnol.">
        <title>Complete genome sequence of Photorhabdus temperata subsp. thracensis 39-8(T), an entomopathogenic bacterium for the improved commercial bioinsecticide.</title>
        <authorList>
            <person name="Kwak Y."/>
            <person name="Shin J.H."/>
        </authorList>
    </citation>
    <scope>NUCLEOTIDE SEQUENCE [LARGE SCALE GENOMIC DNA]</scope>
    <source>
        <strain evidence="2 3">DSM 15199</strain>
    </source>
</reference>
<feature type="domain" description="AsmA" evidence="1">
    <location>
        <begin position="257"/>
        <end position="515"/>
    </location>
</feature>
<reference evidence="3" key="2">
    <citation type="submission" date="2015-03" db="EMBL/GenBank/DDBJ databases">
        <title>Genome sequence of Azospirillum thiophilum strain DSM 21654T.</title>
        <authorList>
            <person name="Kwak Y."/>
            <person name="Shin J.-H."/>
        </authorList>
    </citation>
    <scope>NUCLEOTIDE SEQUENCE [LARGE SCALE GENOMIC DNA]</scope>
    <source>
        <strain evidence="3">DSM 15199</strain>
    </source>
</reference>
<dbReference type="NCBIfam" id="NF008091">
    <property type="entry name" value="PRK10833.1"/>
    <property type="match status" value="1"/>
</dbReference>
<dbReference type="EMBL" id="CP011104">
    <property type="protein sequence ID" value="AKH64515.1"/>
    <property type="molecule type" value="Genomic_DNA"/>
</dbReference>
<dbReference type="OrthoDB" id="9766390at2"/>
<dbReference type="RefSeq" id="WP_046975617.1">
    <property type="nucleotide sequence ID" value="NZ_CAWQPG010000290.1"/>
</dbReference>
<sequence>MKRLLTTLVILLVVIISGLAALVMLVNPNDFRAYMVKQVQKKSGYQLVLQDGMRWHVWPKLSIITGRMSLTAPGAAQPAVTAENMRLDVELWPLLSHQLAVKEVMLKGAVLRLTPESKVQEKGNAPVAPKGNPANPVAKGERWKLDIARIKVADSLLIWQNDDHAQLNVRDINLLMKRGDQNHISVELSSKVSKNQQELVFNLNANVDISGYPYRVAGNIDSFDYQLQGVGIPTAGISGSGKVNAVYQEKTADEPQTISLQALNFTANESELHGSIKAILGAHPDYQINLSSQKLNLDNLVGWDLLPEDNSEAKRHYRIENSSAKPVIAVSSPEQLDYSAAFLNDFDAGVTVNANKFIYRGMEIDDLIFKAASNEGIAEISVLSGKLFGGHFSLPTILDATGNQLKLHTKPLLQDIELEPVLKAFSLPLAFSGKFNLNGDLFGKGYDGYAISHIWHGDLNFSLVNAKMYGLNISQLIQQSVARATNKVNIPDDMNNFTRAKRLDIKAVLNRGDVKISQLHAVSELLNIDGQGEANLLKQDVDVALKVQVTQGWDADDEWVRRLRKLKVPLRVYGNWSHLKYNLDIEQLLRNELENKAKQAINDWVERNSNSNKER</sequence>
<dbReference type="PATRIC" id="fig|230089.6.peg.3482"/>
<dbReference type="GO" id="GO:0090313">
    <property type="term" value="P:regulation of protein targeting to membrane"/>
    <property type="evidence" value="ECO:0007669"/>
    <property type="project" value="TreeGrafter"/>
</dbReference>
<dbReference type="Pfam" id="PF05170">
    <property type="entry name" value="AsmA"/>
    <property type="match status" value="2"/>
</dbReference>
<dbReference type="InterPro" id="IPR052894">
    <property type="entry name" value="AsmA-related"/>
</dbReference>
<dbReference type="KEGG" id="ptt:VY86_15440"/>
<dbReference type="PANTHER" id="PTHR30441:SF4">
    <property type="entry name" value="PROTEIN ASMA"/>
    <property type="match status" value="1"/>
</dbReference>
<proteinExistence type="predicted"/>
<keyword evidence="3" id="KW-1185">Reference proteome</keyword>
<gene>
    <name evidence="2" type="ORF">VY86_15440</name>
</gene>
<dbReference type="InterPro" id="IPR007844">
    <property type="entry name" value="AsmA"/>
</dbReference>
<dbReference type="AlphaFoldDB" id="A0A0F7LPP6"/>
<organism evidence="2 3">
    <name type="scientific">Photorhabdus thracensis</name>
    <dbReference type="NCBI Taxonomy" id="230089"/>
    <lineage>
        <taxon>Bacteria</taxon>
        <taxon>Pseudomonadati</taxon>
        <taxon>Pseudomonadota</taxon>
        <taxon>Gammaproteobacteria</taxon>
        <taxon>Enterobacterales</taxon>
        <taxon>Morganellaceae</taxon>
        <taxon>Photorhabdus</taxon>
    </lineage>
</organism>
<dbReference type="STRING" id="230089.VY86_15440"/>
<accession>A0A0F7LPP6</accession>
<feature type="domain" description="AsmA" evidence="1">
    <location>
        <begin position="4"/>
        <end position="233"/>
    </location>
</feature>
<protein>
    <submittedName>
        <fullName evidence="2">Membrane assembly protein AsmA</fullName>
    </submittedName>
</protein>
<name>A0A0F7LPP6_9GAMM</name>
<evidence type="ECO:0000313" key="2">
    <source>
        <dbReference type="EMBL" id="AKH64515.1"/>
    </source>
</evidence>
<evidence type="ECO:0000259" key="1">
    <source>
        <dbReference type="Pfam" id="PF05170"/>
    </source>
</evidence>
<dbReference type="GO" id="GO:0005886">
    <property type="term" value="C:plasma membrane"/>
    <property type="evidence" value="ECO:0007669"/>
    <property type="project" value="TreeGrafter"/>
</dbReference>
<dbReference type="Proteomes" id="UP000034866">
    <property type="component" value="Chromosome"/>
</dbReference>
<dbReference type="PANTHER" id="PTHR30441">
    <property type="entry name" value="DUF748 DOMAIN-CONTAINING PROTEIN"/>
    <property type="match status" value="1"/>
</dbReference>